<accession>A0ABW2Y7M1</accession>
<organism evidence="2 3">
    <name type="scientific">Lysobacter brunescens</name>
    <dbReference type="NCBI Taxonomy" id="262323"/>
    <lineage>
        <taxon>Bacteria</taxon>
        <taxon>Pseudomonadati</taxon>
        <taxon>Pseudomonadota</taxon>
        <taxon>Gammaproteobacteria</taxon>
        <taxon>Lysobacterales</taxon>
        <taxon>Lysobacteraceae</taxon>
        <taxon>Lysobacter</taxon>
    </lineage>
</organism>
<evidence type="ECO:0000313" key="2">
    <source>
        <dbReference type="EMBL" id="MFD0724372.1"/>
    </source>
</evidence>
<evidence type="ECO:0000313" key="3">
    <source>
        <dbReference type="Proteomes" id="UP001597110"/>
    </source>
</evidence>
<name>A0ABW2Y7M1_9GAMM</name>
<keyword evidence="3" id="KW-1185">Reference proteome</keyword>
<feature type="chain" id="PRO_5046557928" description="Phosphodiester glycosidase domain-containing protein" evidence="1">
    <location>
        <begin position="21"/>
        <end position="258"/>
    </location>
</feature>
<dbReference type="EMBL" id="JBHTIF010000001">
    <property type="protein sequence ID" value="MFD0724372.1"/>
    <property type="molecule type" value="Genomic_DNA"/>
</dbReference>
<sequence length="258" mass="27304">MIHHNTIVVAGMFAALASMACTTARAQSVPDVGERGAVSSVQATACVPPSPVNDRYNHCGWGVWRLETQRTAVIATLAEAANYLICREMVDAAEPGGYPISVEADGVVISTGTPAMAAGHAPGGCFLVSGKKIVINGAARPQKPVGGYYIRLGALPWSNAVSWQARKLAAATADRTLLARFPQQRLLRVCFGNYSVLGNPPPYLRDFRLWADNGHVVVRGSEVAVFNFGSCTDVSASLLAVEPQWAGGIEASHGRLVF</sequence>
<evidence type="ECO:0000256" key="1">
    <source>
        <dbReference type="SAM" id="SignalP"/>
    </source>
</evidence>
<proteinExistence type="predicted"/>
<reference evidence="3" key="1">
    <citation type="journal article" date="2019" name="Int. J. Syst. Evol. Microbiol.">
        <title>The Global Catalogue of Microorganisms (GCM) 10K type strain sequencing project: providing services to taxonomists for standard genome sequencing and annotation.</title>
        <authorList>
            <consortium name="The Broad Institute Genomics Platform"/>
            <consortium name="The Broad Institute Genome Sequencing Center for Infectious Disease"/>
            <person name="Wu L."/>
            <person name="Ma J."/>
        </authorList>
    </citation>
    <scope>NUCLEOTIDE SEQUENCE [LARGE SCALE GENOMIC DNA]</scope>
    <source>
        <strain evidence="3">CCUG 55585</strain>
    </source>
</reference>
<evidence type="ECO:0008006" key="4">
    <source>
        <dbReference type="Google" id="ProtNLM"/>
    </source>
</evidence>
<gene>
    <name evidence="2" type="ORF">ACFQ0E_02045</name>
</gene>
<dbReference type="RefSeq" id="WP_386822036.1">
    <property type="nucleotide sequence ID" value="NZ_JBHTIF010000001.1"/>
</dbReference>
<comment type="caution">
    <text evidence="2">The sequence shown here is derived from an EMBL/GenBank/DDBJ whole genome shotgun (WGS) entry which is preliminary data.</text>
</comment>
<dbReference type="Proteomes" id="UP001597110">
    <property type="component" value="Unassembled WGS sequence"/>
</dbReference>
<feature type="signal peptide" evidence="1">
    <location>
        <begin position="1"/>
        <end position="20"/>
    </location>
</feature>
<protein>
    <recommendedName>
        <fullName evidence="4">Phosphodiester glycosidase domain-containing protein</fullName>
    </recommendedName>
</protein>
<keyword evidence="1" id="KW-0732">Signal</keyword>